<protein>
    <recommendedName>
        <fullName evidence="3">DNA-directed RNA polymerase subunit beta</fullName>
    </recommendedName>
</protein>
<keyword evidence="2" id="KW-1185">Reference proteome</keyword>
<evidence type="ECO:0008006" key="3">
    <source>
        <dbReference type="Google" id="ProtNLM"/>
    </source>
</evidence>
<accession>A0A2C8YDZ4</accession>
<reference evidence="1 2" key="1">
    <citation type="submission" date="2017-09" db="EMBL/GenBank/DDBJ databases">
        <authorList>
            <person name="Ehlers B."/>
            <person name="Leendertz F.H."/>
        </authorList>
    </citation>
    <scope>NUCLEOTIDE SEQUENCE [LARGE SCALE GENOMIC DNA]</scope>
    <source>
        <strain evidence="1 2">CGMCC 1.05381</strain>
    </source>
</reference>
<sequence length="209" mass="22605">MADDFHKPTQYSGDKFDTFEGGEDPAQIMRVAHDTANALLSRARATDDAEVIERLVAYTDANGIDALAELWARSSPRSLPGALWRIYLIRVLIRQDATGTSFLFQRGLDMLPTIDALVAGAPMPTGPDEITALADQILRGLFRGDFAIALDRAASFSRILAAGCTSAADDADPTNPERATELTTRADRLAQTADEFAGCARLYRAGNLE</sequence>
<proteinExistence type="predicted"/>
<gene>
    <name evidence="1" type="ORF">SAMN06296378_0263</name>
</gene>
<evidence type="ECO:0000313" key="2">
    <source>
        <dbReference type="Proteomes" id="UP000219440"/>
    </source>
</evidence>
<dbReference type="Proteomes" id="UP000219440">
    <property type="component" value="Unassembled WGS sequence"/>
</dbReference>
<evidence type="ECO:0000313" key="1">
    <source>
        <dbReference type="EMBL" id="SOE48546.1"/>
    </source>
</evidence>
<name>A0A2C8YDZ4_9MICO</name>
<dbReference type="RefSeq" id="WP_097059434.1">
    <property type="nucleotide sequence ID" value="NZ_BMLC01000002.1"/>
</dbReference>
<dbReference type="OrthoDB" id="5188280at2"/>
<dbReference type="AlphaFoldDB" id="A0A2C8YDZ4"/>
<organism evidence="1 2">
    <name type="scientific">Salinibacterium xinjiangense</name>
    <dbReference type="NCBI Taxonomy" id="386302"/>
    <lineage>
        <taxon>Bacteria</taxon>
        <taxon>Bacillati</taxon>
        <taxon>Actinomycetota</taxon>
        <taxon>Actinomycetes</taxon>
        <taxon>Micrococcales</taxon>
        <taxon>Microbacteriaceae</taxon>
        <taxon>Salinibacterium</taxon>
    </lineage>
</organism>
<dbReference type="EMBL" id="OCST01000001">
    <property type="protein sequence ID" value="SOE48546.1"/>
    <property type="molecule type" value="Genomic_DNA"/>
</dbReference>